<name>A0A834M6K3_RHYFE</name>
<evidence type="ECO:0000313" key="2">
    <source>
        <dbReference type="Proteomes" id="UP000625711"/>
    </source>
</evidence>
<evidence type="ECO:0000313" key="1">
    <source>
        <dbReference type="EMBL" id="KAF7269956.1"/>
    </source>
</evidence>
<accession>A0A834M6K3</accession>
<proteinExistence type="predicted"/>
<dbReference type="OrthoDB" id="7697968at2759"/>
<dbReference type="EMBL" id="JAACXV010014155">
    <property type="protein sequence ID" value="KAF7269956.1"/>
    <property type="molecule type" value="Genomic_DNA"/>
</dbReference>
<gene>
    <name evidence="1" type="ORF">GWI33_017046</name>
</gene>
<keyword evidence="2" id="KW-1185">Reference proteome</keyword>
<sequence length="112" mass="13155">MPNMATLNLRDTKSVTCNMDIPQKELEQIKITDDGDDDYLQISSGIQTKDLYNNDIVLVNKEALIYQGKRYSINDIAFSWKKDCRMWLWKNSWELRKNKSVSDHLATKFVHI</sequence>
<dbReference type="AlphaFoldDB" id="A0A834M6K3"/>
<reference evidence="1" key="1">
    <citation type="submission" date="2020-08" db="EMBL/GenBank/DDBJ databases">
        <title>Genome sequencing and assembly of the red palm weevil Rhynchophorus ferrugineus.</title>
        <authorList>
            <person name="Dias G.B."/>
            <person name="Bergman C.M."/>
            <person name="Manee M."/>
        </authorList>
    </citation>
    <scope>NUCLEOTIDE SEQUENCE</scope>
    <source>
        <strain evidence="1">AA-2017</strain>
        <tissue evidence="1">Whole larva</tissue>
    </source>
</reference>
<protein>
    <submittedName>
        <fullName evidence="1">Uncharacterized protein</fullName>
    </submittedName>
</protein>
<dbReference type="Proteomes" id="UP000625711">
    <property type="component" value="Unassembled WGS sequence"/>
</dbReference>
<organism evidence="1 2">
    <name type="scientific">Rhynchophorus ferrugineus</name>
    <name type="common">Red palm weevil</name>
    <name type="synonym">Curculio ferrugineus</name>
    <dbReference type="NCBI Taxonomy" id="354439"/>
    <lineage>
        <taxon>Eukaryota</taxon>
        <taxon>Metazoa</taxon>
        <taxon>Ecdysozoa</taxon>
        <taxon>Arthropoda</taxon>
        <taxon>Hexapoda</taxon>
        <taxon>Insecta</taxon>
        <taxon>Pterygota</taxon>
        <taxon>Neoptera</taxon>
        <taxon>Endopterygota</taxon>
        <taxon>Coleoptera</taxon>
        <taxon>Polyphaga</taxon>
        <taxon>Cucujiformia</taxon>
        <taxon>Curculionidae</taxon>
        <taxon>Dryophthorinae</taxon>
        <taxon>Rhynchophorus</taxon>
    </lineage>
</organism>
<comment type="caution">
    <text evidence="1">The sequence shown here is derived from an EMBL/GenBank/DDBJ whole genome shotgun (WGS) entry which is preliminary data.</text>
</comment>